<evidence type="ECO:0000259" key="2">
    <source>
        <dbReference type="PROSITE" id="PS50222"/>
    </source>
</evidence>
<keyword evidence="1" id="KW-0106">Calcium</keyword>
<dbReference type="InterPro" id="IPR002048">
    <property type="entry name" value="EF_hand_dom"/>
</dbReference>
<protein>
    <recommendedName>
        <fullName evidence="2">EF-hand domain-containing protein</fullName>
    </recommendedName>
</protein>
<dbReference type="EMBL" id="BAABUK010000006">
    <property type="protein sequence ID" value="GAA5810045.1"/>
    <property type="molecule type" value="Genomic_DNA"/>
</dbReference>
<sequence>MSVVDNQQVWKSKAVSDFGDIFRLYRIFTTSTGLELPTDLSNKFEKEPQDWHKYFTTKQEMINASEHDVLINQANKEYKDAQKYLKTFKDDVNYSLLIQVASKMLWILDALPEYAGCYYILSYMLFIVNRMEDALDILDMGRTINPTFEPFNELEKEILLITQGGNKVEEVPVLINDSLSPEILKVLLEIFHTFDQDHDDCLSPEELDLFVFSTNGQHPPTSFIEQMGQRFGANELGWLTKKGFLAFYLEQTLGDPSETRKDIRAHGYDSSQLKKKL</sequence>
<dbReference type="Proteomes" id="UP001473302">
    <property type="component" value="Unassembled WGS sequence"/>
</dbReference>
<dbReference type="SUPFAM" id="SSF47473">
    <property type="entry name" value="EF-hand"/>
    <property type="match status" value="1"/>
</dbReference>
<comment type="caution">
    <text evidence="3">The sequence shown here is derived from an EMBL/GenBank/DDBJ whole genome shotgun (WGS) entry which is preliminary data.</text>
</comment>
<dbReference type="Gene3D" id="1.10.238.10">
    <property type="entry name" value="EF-hand"/>
    <property type="match status" value="1"/>
</dbReference>
<dbReference type="InterPro" id="IPR011992">
    <property type="entry name" value="EF-hand-dom_pair"/>
</dbReference>
<feature type="domain" description="EF-hand" evidence="2">
    <location>
        <begin position="182"/>
        <end position="217"/>
    </location>
</feature>
<name>A0ABP9YT67_9FUNG</name>
<accession>A0ABP9YT67</accession>
<proteinExistence type="predicted"/>
<evidence type="ECO:0000313" key="4">
    <source>
        <dbReference type="Proteomes" id="UP001473302"/>
    </source>
</evidence>
<dbReference type="PROSITE" id="PS00018">
    <property type="entry name" value="EF_HAND_1"/>
    <property type="match status" value="1"/>
</dbReference>
<dbReference type="InterPro" id="IPR018247">
    <property type="entry name" value="EF_Hand_1_Ca_BS"/>
</dbReference>
<keyword evidence="4" id="KW-1185">Reference proteome</keyword>
<gene>
    <name evidence="3" type="ORF">MFLAVUS_003463</name>
</gene>
<dbReference type="PROSITE" id="PS50222">
    <property type="entry name" value="EF_HAND_2"/>
    <property type="match status" value="1"/>
</dbReference>
<evidence type="ECO:0000256" key="1">
    <source>
        <dbReference type="ARBA" id="ARBA00022837"/>
    </source>
</evidence>
<reference evidence="3 4" key="1">
    <citation type="submission" date="2024-04" db="EMBL/GenBank/DDBJ databases">
        <title>genome sequences of Mucor flavus KT1a and Helicostylum pulchrum KT1b strains isolated from the surface of a dry-aged beef.</title>
        <authorList>
            <person name="Toyotome T."/>
            <person name="Hosono M."/>
            <person name="Torimaru M."/>
            <person name="Fukuda K."/>
            <person name="Mikami N."/>
        </authorList>
    </citation>
    <scope>NUCLEOTIDE SEQUENCE [LARGE SCALE GENOMIC DNA]</scope>
    <source>
        <strain evidence="3 4">KT1a</strain>
    </source>
</reference>
<evidence type="ECO:0000313" key="3">
    <source>
        <dbReference type="EMBL" id="GAA5810045.1"/>
    </source>
</evidence>
<organism evidence="3 4">
    <name type="scientific">Mucor flavus</name>
    <dbReference type="NCBI Taxonomy" id="439312"/>
    <lineage>
        <taxon>Eukaryota</taxon>
        <taxon>Fungi</taxon>
        <taxon>Fungi incertae sedis</taxon>
        <taxon>Mucoromycota</taxon>
        <taxon>Mucoromycotina</taxon>
        <taxon>Mucoromycetes</taxon>
        <taxon>Mucorales</taxon>
        <taxon>Mucorineae</taxon>
        <taxon>Mucoraceae</taxon>
        <taxon>Mucor</taxon>
    </lineage>
</organism>